<dbReference type="EMBL" id="CAJPVJ010004117">
    <property type="protein sequence ID" value="CAG2168305.1"/>
    <property type="molecule type" value="Genomic_DNA"/>
</dbReference>
<proteinExistence type="predicted"/>
<accession>A0A7R9LYS1</accession>
<evidence type="ECO:0000256" key="5">
    <source>
        <dbReference type="SAM" id="MobiDB-lite"/>
    </source>
</evidence>
<dbReference type="GO" id="GO:0043069">
    <property type="term" value="P:negative regulation of programmed cell death"/>
    <property type="evidence" value="ECO:0007669"/>
    <property type="project" value="TreeGrafter"/>
</dbReference>
<evidence type="ECO:0000259" key="7">
    <source>
        <dbReference type="Pfam" id="PF13886"/>
    </source>
</evidence>
<evidence type="ECO:0000313" key="8">
    <source>
        <dbReference type="EMBL" id="CAD7650407.1"/>
    </source>
</evidence>
<feature type="transmembrane region" description="Helical" evidence="6">
    <location>
        <begin position="269"/>
        <end position="286"/>
    </location>
</feature>
<feature type="transmembrane region" description="Helical" evidence="6">
    <location>
        <begin position="355"/>
        <end position="375"/>
    </location>
</feature>
<feature type="transmembrane region" description="Helical" evidence="6">
    <location>
        <begin position="387"/>
        <end position="413"/>
    </location>
</feature>
<feature type="compositionally biased region" description="Polar residues" evidence="5">
    <location>
        <begin position="597"/>
        <end position="609"/>
    </location>
</feature>
<feature type="transmembrane region" description="Helical" evidence="6">
    <location>
        <begin position="433"/>
        <end position="453"/>
    </location>
</feature>
<evidence type="ECO:0000256" key="4">
    <source>
        <dbReference type="ARBA" id="ARBA00023136"/>
    </source>
</evidence>
<sequence>MNNFIVNCVIILIVINIFTILANGLLSGSHVLTIPANTTKLFAVYDSADSRTPVWVRFVTVGLHSHRHNLTLFKPNDRKSITGRNVGLVLFTGVDSGLVHIHNPNGVDVNALVVTDQHVAYDPIPGGCSLEFPLKVSPFLRLYENQYFNRLEYQYASIGSAKDLKHVSCEKSQSDIEYNIYGYFLREGDYTEKEYFRAITLMSNISDISNQGSKLMNTTALRKYLYAYTGRPVVYNIIATSRQFSSAYVPIVTYDCGNDSIEHCGKHEMLFFGLIDGSFIAYLLLIKYTELNQSSIRIYTSATGTILALVWLAVWKILRQPLLSLVLTGLSLGFLLMATLLFTTIGNLELFQNDINYWLIMSCAAILVTLFFPMVNPVALSVVSSSIVGSYVAVIAVDHYIYGSLSYIIINVIKRADYSLSAYNTVPFQNKDIIMAVIWLLLSLTGIVLQMHYSTTGGQSRGPFPSDTYCHSHRHQESLERYYRRRSQYEPYDSTESQSGGRRRRSRRSRRWEPVPDPRSYSSSGRLATAPGLVVDERSALLQHPYYTGTSNTTTTTATINPYNDSVSHPGYGGVSAPPLPDSTGRISPPPDYNHLYITNTNGREYQSL</sequence>
<feature type="transmembrane region" description="Helical" evidence="6">
    <location>
        <begin position="324"/>
        <end position="343"/>
    </location>
</feature>
<feature type="transmembrane region" description="Helical" evidence="6">
    <location>
        <begin position="5"/>
        <end position="26"/>
    </location>
</feature>
<feature type="region of interest" description="Disordered" evidence="5">
    <location>
        <begin position="546"/>
        <end position="609"/>
    </location>
</feature>
<dbReference type="PANTHER" id="PTHR15937">
    <property type="entry name" value="TRANSMEMBRANE 7 SUPERFAMILY MEMBER 3"/>
    <property type="match status" value="1"/>
</dbReference>
<dbReference type="Proteomes" id="UP000728032">
    <property type="component" value="Unassembled WGS sequence"/>
</dbReference>
<gene>
    <name evidence="8" type="ORF">ONB1V03_LOCUS7795</name>
</gene>
<protein>
    <recommendedName>
        <fullName evidence="7">TM7S3/TM198-like domain-containing protein</fullName>
    </recommendedName>
</protein>
<keyword evidence="9" id="KW-1185">Reference proteome</keyword>
<keyword evidence="3 6" id="KW-1133">Transmembrane helix</keyword>
<evidence type="ECO:0000313" key="9">
    <source>
        <dbReference type="Proteomes" id="UP000728032"/>
    </source>
</evidence>
<dbReference type="AlphaFoldDB" id="A0A7R9LYS1"/>
<feature type="domain" description="TM7S3/TM198-like" evidence="7">
    <location>
        <begin position="266"/>
        <end position="451"/>
    </location>
</feature>
<evidence type="ECO:0000256" key="1">
    <source>
        <dbReference type="ARBA" id="ARBA00004141"/>
    </source>
</evidence>
<feature type="region of interest" description="Disordered" evidence="5">
    <location>
        <begin position="457"/>
        <end position="529"/>
    </location>
</feature>
<dbReference type="Pfam" id="PF13886">
    <property type="entry name" value="TM7S3_TM198"/>
    <property type="match status" value="1"/>
</dbReference>
<organism evidence="8">
    <name type="scientific">Oppiella nova</name>
    <dbReference type="NCBI Taxonomy" id="334625"/>
    <lineage>
        <taxon>Eukaryota</taxon>
        <taxon>Metazoa</taxon>
        <taxon>Ecdysozoa</taxon>
        <taxon>Arthropoda</taxon>
        <taxon>Chelicerata</taxon>
        <taxon>Arachnida</taxon>
        <taxon>Acari</taxon>
        <taxon>Acariformes</taxon>
        <taxon>Sarcoptiformes</taxon>
        <taxon>Oribatida</taxon>
        <taxon>Brachypylina</taxon>
        <taxon>Oppioidea</taxon>
        <taxon>Oppiidae</taxon>
        <taxon>Oppiella</taxon>
    </lineage>
</organism>
<dbReference type="InterPro" id="IPR025256">
    <property type="entry name" value="TM7S3/TM198-like_dom"/>
</dbReference>
<feature type="transmembrane region" description="Helical" evidence="6">
    <location>
        <begin position="298"/>
        <end position="318"/>
    </location>
</feature>
<evidence type="ECO:0000256" key="2">
    <source>
        <dbReference type="ARBA" id="ARBA00022692"/>
    </source>
</evidence>
<keyword evidence="2 6" id="KW-0812">Transmembrane</keyword>
<dbReference type="InterPro" id="IPR042502">
    <property type="entry name" value="TM7SF3"/>
</dbReference>
<comment type="subcellular location">
    <subcellularLocation>
        <location evidence="1">Membrane</location>
        <topology evidence="1">Multi-pass membrane protein</topology>
    </subcellularLocation>
</comment>
<reference evidence="8" key="1">
    <citation type="submission" date="2020-11" db="EMBL/GenBank/DDBJ databases">
        <authorList>
            <person name="Tran Van P."/>
        </authorList>
    </citation>
    <scope>NUCLEOTIDE SEQUENCE</scope>
</reference>
<evidence type="ECO:0000256" key="6">
    <source>
        <dbReference type="SAM" id="Phobius"/>
    </source>
</evidence>
<dbReference type="OrthoDB" id="5967337at2759"/>
<dbReference type="EMBL" id="OC918942">
    <property type="protein sequence ID" value="CAD7650407.1"/>
    <property type="molecule type" value="Genomic_DNA"/>
</dbReference>
<keyword evidence="4 6" id="KW-0472">Membrane</keyword>
<feature type="compositionally biased region" description="Low complexity" evidence="5">
    <location>
        <begin position="548"/>
        <end position="559"/>
    </location>
</feature>
<feature type="compositionally biased region" description="Basic residues" evidence="5">
    <location>
        <begin position="501"/>
        <end position="510"/>
    </location>
</feature>
<evidence type="ECO:0000256" key="3">
    <source>
        <dbReference type="ARBA" id="ARBA00022989"/>
    </source>
</evidence>
<name>A0A7R9LYS1_9ACAR</name>
<dbReference type="GO" id="GO:0005886">
    <property type="term" value="C:plasma membrane"/>
    <property type="evidence" value="ECO:0007669"/>
    <property type="project" value="TreeGrafter"/>
</dbReference>
<dbReference type="Pfam" id="PF25992">
    <property type="entry name" value="Ig_TM7SF3_N"/>
    <property type="match status" value="1"/>
</dbReference>
<dbReference type="PANTHER" id="PTHR15937:SF3">
    <property type="entry name" value="TRANSMEMBRANE 7 SUPERFAMILY MEMBER 3"/>
    <property type="match status" value="1"/>
</dbReference>